<dbReference type="GO" id="GO:0005737">
    <property type="term" value="C:cytoplasm"/>
    <property type="evidence" value="ECO:0007669"/>
    <property type="project" value="TreeGrafter"/>
</dbReference>
<organism evidence="9 11">
    <name type="scientific">Sitophilus oryzae</name>
    <name type="common">Rice weevil</name>
    <name type="synonym">Curculio oryzae</name>
    <dbReference type="NCBI Taxonomy" id="7048"/>
    <lineage>
        <taxon>Eukaryota</taxon>
        <taxon>Metazoa</taxon>
        <taxon>Ecdysozoa</taxon>
        <taxon>Arthropoda</taxon>
        <taxon>Hexapoda</taxon>
        <taxon>Insecta</taxon>
        <taxon>Pterygota</taxon>
        <taxon>Neoptera</taxon>
        <taxon>Endopterygota</taxon>
        <taxon>Coleoptera</taxon>
        <taxon>Polyphaga</taxon>
        <taxon>Cucujiformia</taxon>
        <taxon>Curculionidae</taxon>
        <taxon>Dryophthorinae</taxon>
        <taxon>Sitophilus</taxon>
    </lineage>
</organism>
<comment type="similarity">
    <text evidence="2">Belongs to the CD36 family.</text>
</comment>
<dbReference type="AlphaFoldDB" id="A0A6J2YNB6"/>
<feature type="transmembrane region" description="Helical" evidence="8">
    <location>
        <begin position="488"/>
        <end position="519"/>
    </location>
</feature>
<sequence>MKLKRAISAIPILSSRRISKPGSGGQERTDDILTSLRRVSETLGVKQAKELYLRKARRTSRWKISCLLVFGIITLLSGMITLIFTPFQILLSIRLEMTPGLPPFDWWFTPPDEVLVRVHIFNVTNSERFLNGTDSKLNIQEVGPIVYREKLIHSNVIFNKNGTLTYTANRTAAYEPELNTINLNETLIVPNLAVLLIPAYFHDATMFFKFAINVLMRTYSAQPFVKTTIHDFLWNMTDPILEAAEKIAPSLVPTKNTGIMQIIYRDFKDNVTVFIGNKHGNSKFFTVDTYDGSEYLPHFSDSKCRLKFRNSSEGLSYPQMITKDTNLTYWRKTVCKLADIRYSNENSKYGIKAYNFKFVDWAYSRVEFEDNKDCYKGTPPLPNGLADVSSCYWGFPLVMSFPHFLYGDDVIRTYVDGMNPNEESHGSFVLIEPKTGIPLEGKARSQINLKMNNMRGFTSSIEKFSNTVVPLVWVEYHQVGIPWYIQTLIYLVAVIVPVGQLPFSIFCAILGCVLVYLGIIGLGRCKRRQFEEEEILRFEVEAFLRK</sequence>
<dbReference type="PRINTS" id="PR01609">
    <property type="entry name" value="CD36FAMILY"/>
</dbReference>
<dbReference type="Proteomes" id="UP000504635">
    <property type="component" value="Unplaced"/>
</dbReference>
<reference evidence="10 11" key="1">
    <citation type="submission" date="2025-04" db="UniProtKB">
        <authorList>
            <consortium name="RefSeq"/>
        </authorList>
    </citation>
    <scope>IDENTIFICATION</scope>
    <source>
        <tissue evidence="10 11">Gonads</tissue>
    </source>
</reference>
<name>A0A6J2YNB6_SITOR</name>
<evidence type="ECO:0000313" key="12">
    <source>
        <dbReference type="RefSeq" id="XP_030764326.1"/>
    </source>
</evidence>
<dbReference type="GO" id="GO:0005886">
    <property type="term" value="C:plasma membrane"/>
    <property type="evidence" value="ECO:0007669"/>
    <property type="project" value="UniProtKB-SubCell"/>
</dbReference>
<proteinExistence type="inferred from homology"/>
<protein>
    <submittedName>
        <fullName evidence="10 11">Scavenger receptor class B member 1-like</fullName>
    </submittedName>
</protein>
<evidence type="ECO:0000256" key="7">
    <source>
        <dbReference type="ARBA" id="ARBA00023180"/>
    </source>
</evidence>
<dbReference type="OrthoDB" id="8187528at2759"/>
<evidence type="ECO:0000256" key="1">
    <source>
        <dbReference type="ARBA" id="ARBA00004236"/>
    </source>
</evidence>
<dbReference type="GO" id="GO:0005044">
    <property type="term" value="F:scavenger receptor activity"/>
    <property type="evidence" value="ECO:0007669"/>
    <property type="project" value="TreeGrafter"/>
</dbReference>
<dbReference type="GeneID" id="115888686"/>
<feature type="transmembrane region" description="Helical" evidence="8">
    <location>
        <begin position="64"/>
        <end position="87"/>
    </location>
</feature>
<keyword evidence="3" id="KW-1003">Cell membrane</keyword>
<evidence type="ECO:0000313" key="10">
    <source>
        <dbReference type="RefSeq" id="XP_030764324.1"/>
    </source>
</evidence>
<dbReference type="Pfam" id="PF01130">
    <property type="entry name" value="CD36"/>
    <property type="match status" value="1"/>
</dbReference>
<evidence type="ECO:0000256" key="4">
    <source>
        <dbReference type="ARBA" id="ARBA00022692"/>
    </source>
</evidence>
<comment type="subcellular location">
    <subcellularLocation>
        <location evidence="1">Cell membrane</location>
    </subcellularLocation>
</comment>
<evidence type="ECO:0000256" key="5">
    <source>
        <dbReference type="ARBA" id="ARBA00022989"/>
    </source>
</evidence>
<gene>
    <name evidence="10 11 12" type="primary">LOC115888686</name>
</gene>
<evidence type="ECO:0000256" key="2">
    <source>
        <dbReference type="ARBA" id="ARBA00010532"/>
    </source>
</evidence>
<keyword evidence="9" id="KW-1185">Reference proteome</keyword>
<keyword evidence="6 8" id="KW-0472">Membrane</keyword>
<dbReference type="PANTHER" id="PTHR11923:SF89">
    <property type="entry name" value="GH15894P"/>
    <property type="match status" value="1"/>
</dbReference>
<dbReference type="RefSeq" id="XP_030764324.1">
    <property type="nucleotide sequence ID" value="XM_030908464.1"/>
</dbReference>
<keyword evidence="5 8" id="KW-1133">Transmembrane helix</keyword>
<dbReference type="RefSeq" id="XP_030764325.1">
    <property type="nucleotide sequence ID" value="XM_030908465.1"/>
</dbReference>
<evidence type="ECO:0000313" key="11">
    <source>
        <dbReference type="RefSeq" id="XP_030764325.1"/>
    </source>
</evidence>
<dbReference type="KEGG" id="soy:115888686"/>
<evidence type="ECO:0000256" key="6">
    <source>
        <dbReference type="ARBA" id="ARBA00023136"/>
    </source>
</evidence>
<evidence type="ECO:0000313" key="9">
    <source>
        <dbReference type="Proteomes" id="UP000504635"/>
    </source>
</evidence>
<dbReference type="InterPro" id="IPR002159">
    <property type="entry name" value="CD36_fam"/>
</dbReference>
<dbReference type="PANTHER" id="PTHR11923">
    <property type="entry name" value="SCAVENGER RECEPTOR CLASS B TYPE-1 SR-B1"/>
    <property type="match status" value="1"/>
</dbReference>
<keyword evidence="4 8" id="KW-0812">Transmembrane</keyword>
<evidence type="ECO:0000256" key="3">
    <source>
        <dbReference type="ARBA" id="ARBA00022475"/>
    </source>
</evidence>
<accession>A0A6J2YNB6</accession>
<dbReference type="RefSeq" id="XP_030764326.1">
    <property type="nucleotide sequence ID" value="XM_030908466.1"/>
</dbReference>
<evidence type="ECO:0000256" key="8">
    <source>
        <dbReference type="SAM" id="Phobius"/>
    </source>
</evidence>
<keyword evidence="7" id="KW-0325">Glycoprotein</keyword>